<evidence type="ECO:0000256" key="6">
    <source>
        <dbReference type="ARBA" id="ARBA00035289"/>
    </source>
</evidence>
<organism evidence="9 10">
    <name type="scientific">Gibberella subglutinans</name>
    <name type="common">Fusarium subglutinans</name>
    <dbReference type="NCBI Taxonomy" id="42677"/>
    <lineage>
        <taxon>Eukaryota</taxon>
        <taxon>Fungi</taxon>
        <taxon>Dikarya</taxon>
        <taxon>Ascomycota</taxon>
        <taxon>Pezizomycotina</taxon>
        <taxon>Sordariomycetes</taxon>
        <taxon>Hypocreomycetidae</taxon>
        <taxon>Hypocreales</taxon>
        <taxon>Nectriaceae</taxon>
        <taxon>Fusarium</taxon>
        <taxon>Fusarium fujikuroi species complex</taxon>
    </lineage>
</organism>
<dbReference type="GO" id="GO:0003735">
    <property type="term" value="F:structural constituent of ribosome"/>
    <property type="evidence" value="ECO:0007669"/>
    <property type="project" value="InterPro"/>
</dbReference>
<evidence type="ECO:0000313" key="10">
    <source>
        <dbReference type="Proteomes" id="UP000547976"/>
    </source>
</evidence>
<dbReference type="Gene3D" id="6.10.330.20">
    <property type="match status" value="1"/>
</dbReference>
<feature type="region of interest" description="Disordered" evidence="8">
    <location>
        <begin position="254"/>
        <end position="285"/>
    </location>
</feature>
<dbReference type="EMBL" id="JAAOAV010000011">
    <property type="protein sequence ID" value="KAF5612156.1"/>
    <property type="molecule type" value="Genomic_DNA"/>
</dbReference>
<evidence type="ECO:0000256" key="4">
    <source>
        <dbReference type="ARBA" id="ARBA00023128"/>
    </source>
</evidence>
<sequence>MYIVPNFGIRASASACPSEPTVEIHLLVRLGEAAAPSTIRPLAGRLVQASSSKASATTSRVAYFSTTAPQCKRKTKDNNPKRGVSSLYGSGPREPLSMSNIPLPKPRQFKPRIKVDPDHGLWGFFPAQGKALATPKETEEHGRAWSVEELRKKSWEDLHSLWWVCCRERNMLSTSRQELIRSKLGFGEREIDTRDEEVLKTQRAIKHVLTERYYTWQDAVGVAMSDPEINFEGAEGQVYTPSAYEDEVDVAEWTQPEAESEAAKQIDPVATEAQEAKIEKELKKQ</sequence>
<comment type="caution">
    <text evidence="9">The sequence shown here is derived from an EMBL/GenBank/DDBJ whole genome shotgun (WGS) entry which is preliminary data.</text>
</comment>
<dbReference type="PANTHER" id="PTHR21183:SF18">
    <property type="entry name" value="LARGE RIBOSOMAL SUBUNIT PROTEIN UL29M"/>
    <property type="match status" value="1"/>
</dbReference>
<keyword evidence="10" id="KW-1185">Reference proteome</keyword>
<reference evidence="9 10" key="1">
    <citation type="submission" date="2020-05" db="EMBL/GenBank/DDBJ databases">
        <title>Identification and distribution of gene clusters putatively required for synthesis of sphingolipid metabolism inhibitors in phylogenetically diverse species of the filamentous fungus Fusarium.</title>
        <authorList>
            <person name="Kim H.-S."/>
            <person name="Busman M."/>
            <person name="Brown D.W."/>
            <person name="Divon H."/>
            <person name="Uhlig S."/>
            <person name="Proctor R.H."/>
        </authorList>
    </citation>
    <scope>NUCLEOTIDE SEQUENCE [LARGE SCALE GENOMIC DNA]</scope>
    <source>
        <strain evidence="9 10">NRRL 66333</strain>
    </source>
</reference>
<dbReference type="GeneID" id="59314089"/>
<evidence type="ECO:0000256" key="8">
    <source>
        <dbReference type="SAM" id="MobiDB-lite"/>
    </source>
</evidence>
<dbReference type="RefSeq" id="XP_036542775.1">
    <property type="nucleotide sequence ID" value="XM_036679371.1"/>
</dbReference>
<feature type="region of interest" description="Disordered" evidence="8">
    <location>
        <begin position="71"/>
        <end position="108"/>
    </location>
</feature>
<dbReference type="Proteomes" id="UP000547976">
    <property type="component" value="Unassembled WGS sequence"/>
</dbReference>
<dbReference type="GO" id="GO:0032543">
    <property type="term" value="P:mitochondrial translation"/>
    <property type="evidence" value="ECO:0007669"/>
    <property type="project" value="TreeGrafter"/>
</dbReference>
<gene>
    <name evidence="9" type="ORF">FSUBG_1679</name>
</gene>
<dbReference type="Pfam" id="PF06984">
    <property type="entry name" value="MRP-L47"/>
    <property type="match status" value="1"/>
</dbReference>
<dbReference type="AlphaFoldDB" id="A0A8H5QE08"/>
<keyword evidence="4" id="KW-0496">Mitochondrion</keyword>
<evidence type="ECO:0000256" key="7">
    <source>
        <dbReference type="ARBA" id="ARBA00035399"/>
    </source>
</evidence>
<evidence type="ECO:0000256" key="1">
    <source>
        <dbReference type="ARBA" id="ARBA00004173"/>
    </source>
</evidence>
<dbReference type="OrthoDB" id="270763at2759"/>
<evidence type="ECO:0000256" key="5">
    <source>
        <dbReference type="ARBA" id="ARBA00023274"/>
    </source>
</evidence>
<name>A0A8H5QE08_GIBSU</name>
<dbReference type="GO" id="GO:0005762">
    <property type="term" value="C:mitochondrial large ribosomal subunit"/>
    <property type="evidence" value="ECO:0007669"/>
    <property type="project" value="TreeGrafter"/>
</dbReference>
<dbReference type="PANTHER" id="PTHR21183">
    <property type="entry name" value="RIBOSOMAL PROTEIN L47, MITOCHONDRIAL-RELATED"/>
    <property type="match status" value="1"/>
</dbReference>
<evidence type="ECO:0000256" key="3">
    <source>
        <dbReference type="ARBA" id="ARBA00022980"/>
    </source>
</evidence>
<dbReference type="InterPro" id="IPR038340">
    <property type="entry name" value="MRP-L47_sf"/>
</dbReference>
<keyword evidence="3" id="KW-0689">Ribosomal protein</keyword>
<evidence type="ECO:0000313" key="9">
    <source>
        <dbReference type="EMBL" id="KAF5612156.1"/>
    </source>
</evidence>
<dbReference type="InterPro" id="IPR010729">
    <property type="entry name" value="Ribosomal_uL29_mit"/>
</dbReference>
<accession>A0A8H5QE08</accession>
<evidence type="ECO:0000256" key="2">
    <source>
        <dbReference type="ARBA" id="ARBA00009254"/>
    </source>
</evidence>
<keyword evidence="5" id="KW-0687">Ribonucleoprotein</keyword>
<comment type="similarity">
    <text evidence="2">Belongs to the universal ribosomal protein uL29 family.</text>
</comment>
<comment type="subcellular location">
    <subcellularLocation>
        <location evidence="1">Mitochondrion</location>
    </subcellularLocation>
</comment>
<feature type="compositionally biased region" description="Basic and acidic residues" evidence="8">
    <location>
        <begin position="274"/>
        <end position="285"/>
    </location>
</feature>
<protein>
    <recommendedName>
        <fullName evidence="6">Large ribosomal subunit protein uL29m</fullName>
    </recommendedName>
    <alternativeName>
        <fullName evidence="7">54S ribosomal protein L4, mitochondrial</fullName>
    </alternativeName>
</protein>
<proteinExistence type="inferred from homology"/>